<dbReference type="InterPro" id="IPR013083">
    <property type="entry name" value="Znf_RING/FYVE/PHD"/>
</dbReference>
<sequence length="245" mass="26870">MAALASSCRIASSTNTRFATGMKTSFDMLNANAEFAARDKAELGEALVATLFDAYEAQMRTLVDAEAAIEATSNVLQQIPTQWTEYVATELKARFDSEVTKRKRRAEAAGEIRYLEHPEMKKLRQLRRMAEGGGGAAASAADEDEEVQMTQELRSFKCPILQADMQPTGPNRPVIATVCNNKRCVFSYKGATSVYSKKGEKCVITGCDVKVKVSDLKDCHEVAESIRRALQDASDEPPTQSQSVD</sequence>
<dbReference type="GO" id="GO:0030915">
    <property type="term" value="C:Smc5-Smc6 complex"/>
    <property type="evidence" value="ECO:0007669"/>
    <property type="project" value="InterPro"/>
</dbReference>
<dbReference type="AlphaFoldDB" id="A0A7S4F5N9"/>
<keyword evidence="5" id="KW-0539">Nucleus</keyword>
<accession>A0A7S4F5N9</accession>
<evidence type="ECO:0000256" key="2">
    <source>
        <dbReference type="ARBA" id="ARBA00004718"/>
    </source>
</evidence>
<evidence type="ECO:0008006" key="7">
    <source>
        <dbReference type="Google" id="ProtNLM"/>
    </source>
</evidence>
<evidence type="ECO:0000256" key="3">
    <source>
        <dbReference type="ARBA" id="ARBA00022679"/>
    </source>
</evidence>
<reference evidence="6" key="1">
    <citation type="submission" date="2021-01" db="EMBL/GenBank/DDBJ databases">
        <authorList>
            <person name="Corre E."/>
            <person name="Pelletier E."/>
            <person name="Niang G."/>
            <person name="Scheremetjew M."/>
            <person name="Finn R."/>
            <person name="Kale V."/>
            <person name="Holt S."/>
            <person name="Cochrane G."/>
            <person name="Meng A."/>
            <person name="Brown T."/>
            <person name="Cohen L."/>
        </authorList>
    </citation>
    <scope>NUCLEOTIDE SEQUENCE</scope>
    <source>
        <strain evidence="6">CCMP645</strain>
    </source>
</reference>
<dbReference type="EMBL" id="HBIZ01042011">
    <property type="protein sequence ID" value="CAE0774223.1"/>
    <property type="molecule type" value="Transcribed_RNA"/>
</dbReference>
<proteinExistence type="predicted"/>
<dbReference type="GO" id="GO:0005634">
    <property type="term" value="C:nucleus"/>
    <property type="evidence" value="ECO:0007669"/>
    <property type="project" value="UniProtKB-SubCell"/>
</dbReference>
<dbReference type="InterPro" id="IPR026846">
    <property type="entry name" value="Nse2(Mms21)"/>
</dbReference>
<gene>
    <name evidence="6" type="ORF">PCAR00345_LOCUS26836</name>
</gene>
<comment type="pathway">
    <text evidence="2">Protein modification; protein sumoylation.</text>
</comment>
<dbReference type="GO" id="GO:0016925">
    <property type="term" value="P:protein sumoylation"/>
    <property type="evidence" value="ECO:0007669"/>
    <property type="project" value="TreeGrafter"/>
</dbReference>
<dbReference type="PANTHER" id="PTHR21330:SF1">
    <property type="entry name" value="E3 SUMO-PROTEIN LIGASE NSE2"/>
    <property type="match status" value="1"/>
</dbReference>
<organism evidence="6">
    <name type="scientific">Chrysotila carterae</name>
    <name type="common">Marine alga</name>
    <name type="synonym">Syracosphaera carterae</name>
    <dbReference type="NCBI Taxonomy" id="13221"/>
    <lineage>
        <taxon>Eukaryota</taxon>
        <taxon>Haptista</taxon>
        <taxon>Haptophyta</taxon>
        <taxon>Prymnesiophyceae</taxon>
        <taxon>Isochrysidales</taxon>
        <taxon>Isochrysidaceae</taxon>
        <taxon>Chrysotila</taxon>
    </lineage>
</organism>
<evidence type="ECO:0000256" key="4">
    <source>
        <dbReference type="ARBA" id="ARBA00022786"/>
    </source>
</evidence>
<protein>
    <recommendedName>
        <fullName evidence="7">SP-RING-type domain-containing protein</fullName>
    </recommendedName>
</protein>
<keyword evidence="3" id="KW-0808">Transferase</keyword>
<comment type="subcellular location">
    <subcellularLocation>
        <location evidence="1">Nucleus</location>
    </subcellularLocation>
</comment>
<dbReference type="GO" id="GO:0000724">
    <property type="term" value="P:double-strand break repair via homologous recombination"/>
    <property type="evidence" value="ECO:0007669"/>
    <property type="project" value="InterPro"/>
</dbReference>
<evidence type="ECO:0000256" key="5">
    <source>
        <dbReference type="ARBA" id="ARBA00023242"/>
    </source>
</evidence>
<name>A0A7S4F5N9_CHRCT</name>
<dbReference type="GO" id="GO:0061665">
    <property type="term" value="F:SUMO ligase activity"/>
    <property type="evidence" value="ECO:0007669"/>
    <property type="project" value="TreeGrafter"/>
</dbReference>
<dbReference type="PANTHER" id="PTHR21330">
    <property type="entry name" value="E3 SUMO-PROTEIN LIGASE NSE2"/>
    <property type="match status" value="1"/>
</dbReference>
<dbReference type="Gene3D" id="3.30.40.10">
    <property type="entry name" value="Zinc/RING finger domain, C3HC4 (zinc finger)"/>
    <property type="match status" value="1"/>
</dbReference>
<evidence type="ECO:0000313" key="6">
    <source>
        <dbReference type="EMBL" id="CAE0774223.1"/>
    </source>
</evidence>
<evidence type="ECO:0000256" key="1">
    <source>
        <dbReference type="ARBA" id="ARBA00004123"/>
    </source>
</evidence>
<keyword evidence="4" id="KW-0833">Ubl conjugation pathway</keyword>